<dbReference type="InterPro" id="IPR038883">
    <property type="entry name" value="AN11006-like"/>
</dbReference>
<keyword evidence="4" id="KW-1185">Reference proteome</keyword>
<proteinExistence type="predicted"/>
<dbReference type="Pfam" id="PF24864">
    <property type="entry name" value="DUF7730"/>
    <property type="match status" value="1"/>
</dbReference>
<gene>
    <name evidence="3" type="ORF">PG993_010004</name>
</gene>
<reference evidence="3 4" key="1">
    <citation type="submission" date="2023-01" db="EMBL/GenBank/DDBJ databases">
        <title>Analysis of 21 Apiospora genomes using comparative genomics revels a genus with tremendous synthesis potential of carbohydrate active enzymes and secondary metabolites.</title>
        <authorList>
            <person name="Sorensen T."/>
        </authorList>
    </citation>
    <scope>NUCLEOTIDE SEQUENCE [LARGE SCALE GENOMIC DNA]</scope>
    <source>
        <strain evidence="3 4">CBS 33761</strain>
    </source>
</reference>
<evidence type="ECO:0000256" key="1">
    <source>
        <dbReference type="SAM" id="MobiDB-lite"/>
    </source>
</evidence>
<dbReference type="PANTHER" id="PTHR42085:SF2">
    <property type="entry name" value="F-BOX DOMAIN-CONTAINING PROTEIN"/>
    <property type="match status" value="1"/>
</dbReference>
<dbReference type="PANTHER" id="PTHR42085">
    <property type="entry name" value="F-BOX DOMAIN-CONTAINING PROTEIN"/>
    <property type="match status" value="1"/>
</dbReference>
<comment type="caution">
    <text evidence="3">The sequence shown here is derived from an EMBL/GenBank/DDBJ whole genome shotgun (WGS) entry which is preliminary data.</text>
</comment>
<evidence type="ECO:0000313" key="3">
    <source>
        <dbReference type="EMBL" id="KAK8035009.1"/>
    </source>
</evidence>
<sequence>MANHDAPRKVMRRPAASIPPRAPRAQDDPMPIPMTVEEHRRWMAQPQHQISASPILRIPAELRVQIYEDVLRAPRALFVPPHLHRRRGPNLPVNCQCDFCRPSRSCCGSSGSVPDGRCMKAHASLLRVCKLIHNETMPIFYGENMFIVPCLVGRPYDAATFFPYHLRLATMCLMKTVAFRDACLCGHWKSGRRRGLEISGKDLAASCFGSKTLTLGAGSFLPLPSRSERTHDEIVRRIRAVGNITNPCLSCASKYSRNRWAII</sequence>
<feature type="domain" description="DUF7730" evidence="2">
    <location>
        <begin position="51"/>
        <end position="149"/>
    </location>
</feature>
<evidence type="ECO:0000259" key="2">
    <source>
        <dbReference type="Pfam" id="PF24864"/>
    </source>
</evidence>
<organism evidence="3 4">
    <name type="scientific">Apiospora rasikravindrae</name>
    <dbReference type="NCBI Taxonomy" id="990691"/>
    <lineage>
        <taxon>Eukaryota</taxon>
        <taxon>Fungi</taxon>
        <taxon>Dikarya</taxon>
        <taxon>Ascomycota</taxon>
        <taxon>Pezizomycotina</taxon>
        <taxon>Sordariomycetes</taxon>
        <taxon>Xylariomycetidae</taxon>
        <taxon>Amphisphaeriales</taxon>
        <taxon>Apiosporaceae</taxon>
        <taxon>Apiospora</taxon>
    </lineage>
</organism>
<name>A0ABR1SKZ7_9PEZI</name>
<protein>
    <recommendedName>
        <fullName evidence="2">DUF7730 domain-containing protein</fullName>
    </recommendedName>
</protein>
<feature type="region of interest" description="Disordered" evidence="1">
    <location>
        <begin position="1"/>
        <end position="30"/>
    </location>
</feature>
<evidence type="ECO:0000313" key="4">
    <source>
        <dbReference type="Proteomes" id="UP001444661"/>
    </source>
</evidence>
<dbReference type="Proteomes" id="UP001444661">
    <property type="component" value="Unassembled WGS sequence"/>
</dbReference>
<dbReference type="EMBL" id="JAQQWK010000009">
    <property type="protein sequence ID" value="KAK8035009.1"/>
    <property type="molecule type" value="Genomic_DNA"/>
</dbReference>
<accession>A0ABR1SKZ7</accession>
<dbReference type="InterPro" id="IPR056632">
    <property type="entry name" value="DUF7730"/>
</dbReference>